<gene>
    <name evidence="6" type="ORF">SPIL2461_LOCUS1181</name>
</gene>
<reference evidence="6" key="1">
    <citation type="submission" date="2021-02" db="EMBL/GenBank/DDBJ databases">
        <authorList>
            <person name="Dougan E. K."/>
            <person name="Rhodes N."/>
            <person name="Thang M."/>
            <person name="Chan C."/>
        </authorList>
    </citation>
    <scope>NUCLEOTIDE SEQUENCE</scope>
</reference>
<keyword evidence="7" id="KW-1185">Reference proteome</keyword>
<dbReference type="Gene3D" id="3.90.1720.30">
    <property type="entry name" value="PPPDE domains"/>
    <property type="match status" value="1"/>
</dbReference>
<dbReference type="OrthoDB" id="412286at2759"/>
<sequence>ASASKSGEHLRSAQSLRVSGSGPPPEVPDHERDLLAKLPHEQLLKEVRSRHTSEDTPSPLQLLDINRQWLQPRDLPRSAVLVHVYNLNEAFVKANSLLSVATVGSFGAFHVGVEVFQGEWSYGLYGVSVSAPRTQTRHVYKCSVLLGETELNEAQFAGTLRKAFQEFMGDDYEIVGHNCCSFGRFLVKELGVGPMPAWVDRLARGLKSVGRATGRVSEHMGRVVATGAKAVVGAAAALRLGRREDSEEEIEDPPAPVSTEGKLTGDAGPAPLLPPQHIALPQPVNGWPRMRQEPSRNPVSTPGAAGSNARWSPPGVVVHRQVGYPPMMVRPGQN</sequence>
<dbReference type="Proteomes" id="UP000649617">
    <property type="component" value="Unassembled WGS sequence"/>
</dbReference>
<proteinExistence type="inferred from homology"/>
<feature type="region of interest" description="Disordered" evidence="4">
    <location>
        <begin position="1"/>
        <end position="31"/>
    </location>
</feature>
<keyword evidence="2" id="KW-0645">Protease</keyword>
<name>A0A812IW72_SYMPI</name>
<dbReference type="InterPro" id="IPR042266">
    <property type="entry name" value="PPPDE_sf"/>
</dbReference>
<feature type="compositionally biased region" description="Basic and acidic residues" evidence="4">
    <location>
        <begin position="1"/>
        <end position="11"/>
    </location>
</feature>
<evidence type="ECO:0000313" key="7">
    <source>
        <dbReference type="Proteomes" id="UP000649617"/>
    </source>
</evidence>
<feature type="domain" description="PPPDE" evidence="5">
    <location>
        <begin position="78"/>
        <end position="208"/>
    </location>
</feature>
<keyword evidence="3" id="KW-0378">Hydrolase</keyword>
<dbReference type="AlphaFoldDB" id="A0A812IW72"/>
<feature type="region of interest" description="Disordered" evidence="4">
    <location>
        <begin position="286"/>
        <end position="314"/>
    </location>
</feature>
<dbReference type="GO" id="GO:0016579">
    <property type="term" value="P:protein deubiquitination"/>
    <property type="evidence" value="ECO:0007669"/>
    <property type="project" value="TreeGrafter"/>
</dbReference>
<evidence type="ECO:0000256" key="4">
    <source>
        <dbReference type="SAM" id="MobiDB-lite"/>
    </source>
</evidence>
<comment type="similarity">
    <text evidence="1">Belongs to the DeSI family.</text>
</comment>
<dbReference type="GO" id="GO:0101005">
    <property type="term" value="F:deubiquitinase activity"/>
    <property type="evidence" value="ECO:0007669"/>
    <property type="project" value="TreeGrafter"/>
</dbReference>
<evidence type="ECO:0000259" key="5">
    <source>
        <dbReference type="PROSITE" id="PS51858"/>
    </source>
</evidence>
<evidence type="ECO:0000256" key="3">
    <source>
        <dbReference type="ARBA" id="ARBA00022801"/>
    </source>
</evidence>
<dbReference type="GO" id="GO:0006508">
    <property type="term" value="P:proteolysis"/>
    <property type="evidence" value="ECO:0007669"/>
    <property type="project" value="UniProtKB-KW"/>
</dbReference>
<evidence type="ECO:0000256" key="2">
    <source>
        <dbReference type="ARBA" id="ARBA00022670"/>
    </source>
</evidence>
<dbReference type="EMBL" id="CAJNIZ010001126">
    <property type="protein sequence ID" value="CAE7183365.1"/>
    <property type="molecule type" value="Genomic_DNA"/>
</dbReference>
<evidence type="ECO:0000256" key="1">
    <source>
        <dbReference type="ARBA" id="ARBA00008140"/>
    </source>
</evidence>
<feature type="region of interest" description="Disordered" evidence="4">
    <location>
        <begin position="242"/>
        <end position="262"/>
    </location>
</feature>
<dbReference type="PANTHER" id="PTHR12378:SF80">
    <property type="entry name" value="IP06716P-RELATED"/>
    <property type="match status" value="1"/>
</dbReference>
<comment type="caution">
    <text evidence="6">The sequence shown here is derived from an EMBL/GenBank/DDBJ whole genome shotgun (WGS) entry which is preliminary data.</text>
</comment>
<organism evidence="6 7">
    <name type="scientific">Symbiodinium pilosum</name>
    <name type="common">Dinoflagellate</name>
    <dbReference type="NCBI Taxonomy" id="2952"/>
    <lineage>
        <taxon>Eukaryota</taxon>
        <taxon>Sar</taxon>
        <taxon>Alveolata</taxon>
        <taxon>Dinophyceae</taxon>
        <taxon>Suessiales</taxon>
        <taxon>Symbiodiniaceae</taxon>
        <taxon>Symbiodinium</taxon>
    </lineage>
</organism>
<accession>A0A812IW72</accession>
<dbReference type="InterPro" id="IPR008580">
    <property type="entry name" value="PPPDE_dom"/>
</dbReference>
<dbReference type="PANTHER" id="PTHR12378">
    <property type="entry name" value="DESUMOYLATING ISOPEPTIDASE"/>
    <property type="match status" value="1"/>
</dbReference>
<evidence type="ECO:0000313" key="6">
    <source>
        <dbReference type="EMBL" id="CAE7183365.1"/>
    </source>
</evidence>
<protein>
    <recommendedName>
        <fullName evidence="5">PPPDE domain-containing protein</fullName>
    </recommendedName>
</protein>
<dbReference type="SMART" id="SM01179">
    <property type="entry name" value="DUF862"/>
    <property type="match status" value="1"/>
</dbReference>
<feature type="non-terminal residue" evidence="6">
    <location>
        <position position="1"/>
    </location>
</feature>
<dbReference type="PROSITE" id="PS51858">
    <property type="entry name" value="PPPDE"/>
    <property type="match status" value="1"/>
</dbReference>
<dbReference type="Pfam" id="PF05903">
    <property type="entry name" value="Peptidase_C97"/>
    <property type="match status" value="1"/>
</dbReference>